<feature type="compositionally biased region" description="Basic and acidic residues" evidence="1">
    <location>
        <begin position="463"/>
        <end position="472"/>
    </location>
</feature>
<protein>
    <submittedName>
        <fullName evidence="3">Uncharacterized protein</fullName>
    </submittedName>
</protein>
<feature type="region of interest" description="Disordered" evidence="1">
    <location>
        <begin position="362"/>
        <end position="427"/>
    </location>
</feature>
<feature type="region of interest" description="Disordered" evidence="1">
    <location>
        <begin position="463"/>
        <end position="495"/>
    </location>
</feature>
<feature type="transmembrane region" description="Helical" evidence="2">
    <location>
        <begin position="77"/>
        <end position="96"/>
    </location>
</feature>
<keyword evidence="2" id="KW-1133">Transmembrane helix</keyword>
<dbReference type="EMBL" id="KV745175">
    <property type="protein sequence ID" value="OCK76841.1"/>
    <property type="molecule type" value="Genomic_DNA"/>
</dbReference>
<feature type="compositionally biased region" description="Polar residues" evidence="1">
    <location>
        <begin position="418"/>
        <end position="427"/>
    </location>
</feature>
<keyword evidence="4" id="KW-1185">Reference proteome</keyword>
<dbReference type="OrthoDB" id="3944567at2759"/>
<evidence type="ECO:0000313" key="3">
    <source>
        <dbReference type="EMBL" id="OCK76841.1"/>
    </source>
</evidence>
<keyword evidence="2" id="KW-0812">Transmembrane</keyword>
<evidence type="ECO:0000256" key="2">
    <source>
        <dbReference type="SAM" id="Phobius"/>
    </source>
</evidence>
<dbReference type="Proteomes" id="UP000250266">
    <property type="component" value="Unassembled WGS sequence"/>
</dbReference>
<feature type="compositionally biased region" description="Polar residues" evidence="1">
    <location>
        <begin position="362"/>
        <end position="379"/>
    </location>
</feature>
<feature type="transmembrane region" description="Helical" evidence="2">
    <location>
        <begin position="38"/>
        <end position="65"/>
    </location>
</feature>
<keyword evidence="2" id="KW-0472">Membrane</keyword>
<reference evidence="3 4" key="1">
    <citation type="journal article" date="2016" name="Nat. Commun.">
        <title>Ectomycorrhizal ecology is imprinted in the genome of the dominant symbiotic fungus Cenococcum geophilum.</title>
        <authorList>
            <consortium name="DOE Joint Genome Institute"/>
            <person name="Peter M."/>
            <person name="Kohler A."/>
            <person name="Ohm R.A."/>
            <person name="Kuo A."/>
            <person name="Krutzmann J."/>
            <person name="Morin E."/>
            <person name="Arend M."/>
            <person name="Barry K.W."/>
            <person name="Binder M."/>
            <person name="Choi C."/>
            <person name="Clum A."/>
            <person name="Copeland A."/>
            <person name="Grisel N."/>
            <person name="Haridas S."/>
            <person name="Kipfer T."/>
            <person name="LaButti K."/>
            <person name="Lindquist E."/>
            <person name="Lipzen A."/>
            <person name="Maire R."/>
            <person name="Meier B."/>
            <person name="Mihaltcheva S."/>
            <person name="Molinier V."/>
            <person name="Murat C."/>
            <person name="Poggeler S."/>
            <person name="Quandt C.A."/>
            <person name="Sperisen C."/>
            <person name="Tritt A."/>
            <person name="Tisserant E."/>
            <person name="Crous P.W."/>
            <person name="Henrissat B."/>
            <person name="Nehls U."/>
            <person name="Egli S."/>
            <person name="Spatafora J.W."/>
            <person name="Grigoriev I.V."/>
            <person name="Martin F.M."/>
        </authorList>
    </citation>
    <scope>NUCLEOTIDE SEQUENCE [LARGE SCALE GENOMIC DNA]</scope>
    <source>
        <strain evidence="3 4">CBS 459.81</strain>
    </source>
</reference>
<evidence type="ECO:0000313" key="4">
    <source>
        <dbReference type="Proteomes" id="UP000250266"/>
    </source>
</evidence>
<organism evidence="3 4">
    <name type="scientific">Lepidopterella palustris CBS 459.81</name>
    <dbReference type="NCBI Taxonomy" id="1314670"/>
    <lineage>
        <taxon>Eukaryota</taxon>
        <taxon>Fungi</taxon>
        <taxon>Dikarya</taxon>
        <taxon>Ascomycota</taxon>
        <taxon>Pezizomycotina</taxon>
        <taxon>Dothideomycetes</taxon>
        <taxon>Pleosporomycetidae</taxon>
        <taxon>Mytilinidiales</taxon>
        <taxon>Argynnaceae</taxon>
        <taxon>Lepidopterella</taxon>
    </lineage>
</organism>
<proteinExistence type="predicted"/>
<gene>
    <name evidence="3" type="ORF">K432DRAFT_135587</name>
</gene>
<dbReference type="AlphaFoldDB" id="A0A8E2E431"/>
<evidence type="ECO:0000256" key="1">
    <source>
        <dbReference type="SAM" id="MobiDB-lite"/>
    </source>
</evidence>
<feature type="transmembrane region" description="Helical" evidence="2">
    <location>
        <begin position="165"/>
        <end position="191"/>
    </location>
</feature>
<name>A0A8E2E431_9PEZI</name>
<accession>A0A8E2E431</accession>
<feature type="transmembrane region" description="Helical" evidence="2">
    <location>
        <begin position="117"/>
        <end position="145"/>
    </location>
</feature>
<sequence length="495" mass="53483">MAGSERNSGGASQIPKSEATIITIISPKKRKPRRQQTLITITICLNALLWSSIANLLAAVFLFTADPNDNTNIASQILTIASALVSVAYISLHSVVARRQKTWSDARLQTSALKKTCYIAIRLAITLCILWLLASGWGLIIAAHHPICLPSNAELAGWEKGATCIASRISVAMSLIALISSFTLFGILAIVRRPFEAHLFRHKYNRSARRVLTPKPSNLPSCTVSTASVKCPSRSFVHTTSLSNPSNADVDTIDLDATPSSIHSVSLGIFTSPTTPPPLSPLFLPARTASLTDSIAPSMAHSTAPAHLIPLPLPPLFSDSAWRAIHPPPSNGIASRSFPFLPLPNGEPPRFEYLQHRPLQSNSKMSLTMPQRLSATPTPTAVRRPRSAGYEGSTDTDGGVSRAKNNSGEDARDIDTGSGATQPHLSDINTTTAATLPIPPLAPVLTPRKLKIWRPRLEGQVERFEGLGEQKPKPITFLEARDDTEDEEKLSKEVE</sequence>